<organism evidence="3 4">
    <name type="scientific">Brachionus calyciflorus</name>
    <dbReference type="NCBI Taxonomy" id="104777"/>
    <lineage>
        <taxon>Eukaryota</taxon>
        <taxon>Metazoa</taxon>
        <taxon>Spiralia</taxon>
        <taxon>Gnathifera</taxon>
        <taxon>Rotifera</taxon>
        <taxon>Eurotatoria</taxon>
        <taxon>Monogononta</taxon>
        <taxon>Pseudotrocha</taxon>
        <taxon>Ploima</taxon>
        <taxon>Brachionidae</taxon>
        <taxon>Brachionus</taxon>
    </lineage>
</organism>
<dbReference type="PANTHER" id="PTHR48081:SF32">
    <property type="entry name" value="ALPHA_BETA HYDROLASE FOLD-3 DOMAIN-CONTAINING PROTEIN"/>
    <property type="match status" value="1"/>
</dbReference>
<dbReference type="Pfam" id="PF07859">
    <property type="entry name" value="Abhydrolase_3"/>
    <property type="match status" value="2"/>
</dbReference>
<dbReference type="AlphaFoldDB" id="A0A814A9Z6"/>
<evidence type="ECO:0000313" key="3">
    <source>
        <dbReference type="EMBL" id="CAF0908968.1"/>
    </source>
</evidence>
<dbReference type="PANTHER" id="PTHR48081">
    <property type="entry name" value="AB HYDROLASE SUPERFAMILY PROTEIN C4A8.06C"/>
    <property type="match status" value="1"/>
</dbReference>
<dbReference type="GO" id="GO:0016787">
    <property type="term" value="F:hydrolase activity"/>
    <property type="evidence" value="ECO:0007669"/>
    <property type="project" value="UniProtKB-KW"/>
</dbReference>
<dbReference type="InterPro" id="IPR050300">
    <property type="entry name" value="GDXG_lipolytic_enzyme"/>
</dbReference>
<dbReference type="OrthoDB" id="408631at2759"/>
<dbReference type="InterPro" id="IPR013094">
    <property type="entry name" value="AB_hydrolase_3"/>
</dbReference>
<feature type="domain" description="Alpha/beta hydrolase fold-3" evidence="2">
    <location>
        <begin position="2"/>
        <end position="49"/>
    </location>
</feature>
<comment type="caution">
    <text evidence="3">The sequence shown here is derived from an EMBL/GenBank/DDBJ whole genome shotgun (WGS) entry which is preliminary data.</text>
</comment>
<feature type="domain" description="Alpha/beta hydrolase fold-3" evidence="2">
    <location>
        <begin position="150"/>
        <end position="212"/>
    </location>
</feature>
<dbReference type="EMBL" id="CAJNOC010002045">
    <property type="protein sequence ID" value="CAF0908968.1"/>
    <property type="molecule type" value="Genomic_DNA"/>
</dbReference>
<sequence length="241" mass="28122">MIIGGDSSGGNMALVLSQRLYERRRIKAKLQVLIYPWIQMFNLRLPSHLRYKPLFPTLNSAKIILWYLGFQQITTEMETFLLENKHTLLVKDQKLRDKVRSYLDVDTIPKKFKQTKSYYNNYANDLFENITDISREPLLRNTKFIKQVSKLVDTDLSPGLADIEILRRMPDTYMLVFEWDGLKDEQLIFAERLRLAGVPVNLVFNEEGFHGISTMLNPILGLKLPNLLLDNLVNYIQVNID</sequence>
<keyword evidence="1" id="KW-0378">Hydrolase</keyword>
<reference evidence="3" key="1">
    <citation type="submission" date="2021-02" db="EMBL/GenBank/DDBJ databases">
        <authorList>
            <person name="Nowell W R."/>
        </authorList>
    </citation>
    <scope>NUCLEOTIDE SEQUENCE</scope>
    <source>
        <strain evidence="3">Ploen Becks lab</strain>
    </source>
</reference>
<gene>
    <name evidence="3" type="ORF">OXX778_LOCUS11795</name>
</gene>
<keyword evidence="4" id="KW-1185">Reference proteome</keyword>
<dbReference type="Gene3D" id="3.40.50.1820">
    <property type="entry name" value="alpha/beta hydrolase"/>
    <property type="match status" value="1"/>
</dbReference>
<protein>
    <recommendedName>
        <fullName evidence="2">Alpha/beta hydrolase fold-3 domain-containing protein</fullName>
    </recommendedName>
</protein>
<accession>A0A814A9Z6</accession>
<dbReference type="SUPFAM" id="SSF53474">
    <property type="entry name" value="alpha/beta-Hydrolases"/>
    <property type="match status" value="1"/>
</dbReference>
<evidence type="ECO:0000313" key="4">
    <source>
        <dbReference type="Proteomes" id="UP000663879"/>
    </source>
</evidence>
<proteinExistence type="predicted"/>
<name>A0A814A9Z6_9BILA</name>
<evidence type="ECO:0000256" key="1">
    <source>
        <dbReference type="ARBA" id="ARBA00022801"/>
    </source>
</evidence>
<dbReference type="Proteomes" id="UP000663879">
    <property type="component" value="Unassembled WGS sequence"/>
</dbReference>
<dbReference type="InterPro" id="IPR029058">
    <property type="entry name" value="AB_hydrolase_fold"/>
</dbReference>
<evidence type="ECO:0000259" key="2">
    <source>
        <dbReference type="Pfam" id="PF07859"/>
    </source>
</evidence>